<feature type="compositionally biased region" description="Acidic residues" evidence="1">
    <location>
        <begin position="137"/>
        <end position="151"/>
    </location>
</feature>
<dbReference type="EMBL" id="CAINUL010000002">
    <property type="protein sequence ID" value="CAD0108242.1"/>
    <property type="molecule type" value="Genomic_DNA"/>
</dbReference>
<feature type="region of interest" description="Disordered" evidence="1">
    <location>
        <begin position="309"/>
        <end position="337"/>
    </location>
</feature>
<organism evidence="2 3">
    <name type="scientific">Aureobasidium uvarum</name>
    <dbReference type="NCBI Taxonomy" id="2773716"/>
    <lineage>
        <taxon>Eukaryota</taxon>
        <taxon>Fungi</taxon>
        <taxon>Dikarya</taxon>
        <taxon>Ascomycota</taxon>
        <taxon>Pezizomycotina</taxon>
        <taxon>Dothideomycetes</taxon>
        <taxon>Dothideomycetidae</taxon>
        <taxon>Dothideales</taxon>
        <taxon>Saccotheciaceae</taxon>
        <taxon>Aureobasidium</taxon>
    </lineage>
</organism>
<accession>A0A9N8KAR4</accession>
<feature type="region of interest" description="Disordered" evidence="1">
    <location>
        <begin position="106"/>
        <end position="178"/>
    </location>
</feature>
<feature type="compositionally biased region" description="Polar residues" evidence="1">
    <location>
        <begin position="117"/>
        <end position="127"/>
    </location>
</feature>
<comment type="caution">
    <text evidence="2">The sequence shown here is derived from an EMBL/GenBank/DDBJ whole genome shotgun (WGS) entry which is preliminary data.</text>
</comment>
<evidence type="ECO:0000256" key="1">
    <source>
        <dbReference type="SAM" id="MobiDB-lite"/>
    </source>
</evidence>
<evidence type="ECO:0000313" key="2">
    <source>
        <dbReference type="EMBL" id="CAD0108242.1"/>
    </source>
</evidence>
<name>A0A9N8KAR4_9PEZI</name>
<gene>
    <name evidence="2" type="ORF">AWRI4620_LOCUS2497</name>
</gene>
<sequence>MPKSKAPTHTEHNVYLTTSVTFDNKADDFGRLQVYQAFTSLDEANEFCVAKADELALALDIEAPEPKLSHYTNDGAFRMELPLKKRNRDVVVETLIMPLMGGIIMHDKPVSRKTPKSTKASRSNSTKSKAKKSQVPGEEDEDNDHDVDMDSDPVSPKTTKTTTRKNSKASSTAIAAEQRDSVVDPNIVTEDDIAAAPSGKSGCLNYGSYTIIGHHKYWSEAQFKVIVKTFGGKVNKTLPVYNNDPTHTLVLGSDAPSRLLGRIAQKEFKPVTPDSVIAQIGYMSGPDAVGRITSEEVAKLCKKVPGKPVARTRTVKKEESDSDVDVKDANGSDFDEN</sequence>
<dbReference type="OrthoDB" id="3899272at2759"/>
<reference evidence="2" key="1">
    <citation type="submission" date="2020-06" db="EMBL/GenBank/DDBJ databases">
        <authorList>
            <person name="Onetto C."/>
        </authorList>
    </citation>
    <scope>NUCLEOTIDE SEQUENCE</scope>
</reference>
<dbReference type="Proteomes" id="UP000745764">
    <property type="component" value="Unassembled WGS sequence"/>
</dbReference>
<dbReference type="AlphaFoldDB" id="A0A9N8KAR4"/>
<proteinExistence type="predicted"/>
<feature type="compositionally biased region" description="Basic and acidic residues" evidence="1">
    <location>
        <begin position="315"/>
        <end position="330"/>
    </location>
</feature>
<protein>
    <recommendedName>
        <fullName evidence="4">BRCT domain-containing protein</fullName>
    </recommendedName>
</protein>
<evidence type="ECO:0008006" key="4">
    <source>
        <dbReference type="Google" id="ProtNLM"/>
    </source>
</evidence>
<keyword evidence="3" id="KW-1185">Reference proteome</keyword>
<evidence type="ECO:0000313" key="3">
    <source>
        <dbReference type="Proteomes" id="UP000745764"/>
    </source>
</evidence>